<keyword evidence="5" id="KW-0067">ATP-binding</keyword>
<keyword evidence="7 8" id="KW-0472">Membrane</keyword>
<evidence type="ECO:0000256" key="5">
    <source>
        <dbReference type="ARBA" id="ARBA00022840"/>
    </source>
</evidence>
<name>A0A2I7KGS0_9RHOB</name>
<keyword evidence="3 8" id="KW-0812">Transmembrane</keyword>
<dbReference type="PANTHER" id="PTHR30121:SF12">
    <property type="entry name" value="TYPE IV SECRETION SYSTEM PROTEIN CAGE"/>
    <property type="match status" value="1"/>
</dbReference>
<organism evidence="10 11">
    <name type="scientific">Phaeobacter inhibens</name>
    <dbReference type="NCBI Taxonomy" id="221822"/>
    <lineage>
        <taxon>Bacteria</taxon>
        <taxon>Pseudomonadati</taxon>
        <taxon>Pseudomonadota</taxon>
        <taxon>Alphaproteobacteria</taxon>
        <taxon>Rhodobacterales</taxon>
        <taxon>Roseobacteraceae</taxon>
        <taxon>Phaeobacter</taxon>
    </lineage>
</organism>
<evidence type="ECO:0000256" key="3">
    <source>
        <dbReference type="ARBA" id="ARBA00022692"/>
    </source>
</evidence>
<reference evidence="10 11" key="2">
    <citation type="journal article" date="2017" name="Genome Biol. Evol.">
        <title>Trajectories and Drivers of Genome Evolution in Surface-Associated Marine Phaeobacter.</title>
        <authorList>
            <person name="Freese H.M."/>
            <person name="Sikorski J."/>
            <person name="Bunk B."/>
            <person name="Scheuner C."/>
            <person name="Meier-Kolthoff J.P."/>
            <person name="Sproer C."/>
            <person name="Gram L."/>
            <person name="Overmann J."/>
        </authorList>
    </citation>
    <scope>NUCLEOTIDE SEQUENCE [LARGE SCALE GENOMIC DNA]</scope>
    <source>
        <strain evidence="10 11">P88</strain>
        <plasmid evidence="10">pP88_e</plasmid>
    </source>
</reference>
<dbReference type="Pfam" id="PF05101">
    <property type="entry name" value="VirB3"/>
    <property type="match status" value="1"/>
</dbReference>
<evidence type="ECO:0000256" key="4">
    <source>
        <dbReference type="ARBA" id="ARBA00022741"/>
    </source>
</evidence>
<dbReference type="GO" id="GO:0016020">
    <property type="term" value="C:membrane"/>
    <property type="evidence" value="ECO:0007669"/>
    <property type="project" value="UniProtKB-SubCell"/>
</dbReference>
<keyword evidence="6 8" id="KW-1133">Transmembrane helix</keyword>
<evidence type="ECO:0000256" key="1">
    <source>
        <dbReference type="ARBA" id="ARBA00004370"/>
    </source>
</evidence>
<dbReference type="GO" id="GO:0005524">
    <property type="term" value="F:ATP binding"/>
    <property type="evidence" value="ECO:0007669"/>
    <property type="project" value="UniProtKB-KW"/>
</dbReference>
<accession>A0A2I7KGS0</accession>
<evidence type="ECO:0000313" key="10">
    <source>
        <dbReference type="EMBL" id="AUR01764.1"/>
    </source>
</evidence>
<comment type="subcellular location">
    <subcellularLocation>
        <location evidence="1">Membrane</location>
    </subcellularLocation>
</comment>
<dbReference type="InterPro" id="IPR007792">
    <property type="entry name" value="T4SS_VirB3/TrbD/AvhB"/>
</dbReference>
<dbReference type="SUPFAM" id="SSF52540">
    <property type="entry name" value="P-loop containing nucleoside triphosphate hydrolases"/>
    <property type="match status" value="1"/>
</dbReference>
<feature type="domain" description="CagE TrbE VirB component of type IV transporter system central" evidence="9">
    <location>
        <begin position="305"/>
        <end position="479"/>
    </location>
</feature>
<evidence type="ECO:0000256" key="8">
    <source>
        <dbReference type="SAM" id="Phobius"/>
    </source>
</evidence>
<dbReference type="PANTHER" id="PTHR30121">
    <property type="entry name" value="UNCHARACTERIZED PROTEIN YJGR-RELATED"/>
    <property type="match status" value="1"/>
</dbReference>
<evidence type="ECO:0000313" key="11">
    <source>
        <dbReference type="Proteomes" id="UP000236447"/>
    </source>
</evidence>
<protein>
    <submittedName>
        <fullName evidence="10">Type IV secretory pathway, VirB4 component</fullName>
    </submittedName>
</protein>
<proteinExistence type="inferred from homology"/>
<dbReference type="RefSeq" id="WP_024099672.1">
    <property type="nucleotide sequence ID" value="NZ_CP010730.1"/>
</dbReference>
<evidence type="ECO:0000256" key="6">
    <source>
        <dbReference type="ARBA" id="ARBA00022989"/>
    </source>
</evidence>
<keyword evidence="4" id="KW-0547">Nucleotide-binding</keyword>
<dbReference type="Gene3D" id="3.40.50.300">
    <property type="entry name" value="P-loop containing nucleotide triphosphate hydrolases"/>
    <property type="match status" value="1"/>
</dbReference>
<dbReference type="InterPro" id="IPR051162">
    <property type="entry name" value="T4SS_component"/>
</dbReference>
<reference evidence="10 11" key="1">
    <citation type="journal article" date="2017" name="Front. Microbiol.">
        <title>Phaeobacter piscinae sp. nov., a species of the Roseobacter group and potential aquaculture probiont.</title>
        <authorList>
            <person name="Sonnenschein E.C."/>
            <person name="Phippen C.B.W."/>
            <person name="Nielsen K.F."/>
            <person name="Mateiu R.V."/>
            <person name="Melchiorsen J."/>
            <person name="Gram L."/>
            <person name="Overmann J."/>
            <person name="Freese H.M."/>
        </authorList>
    </citation>
    <scope>NUCLEOTIDE SEQUENCE [LARGE SCALE GENOMIC DNA]</scope>
    <source>
        <strain evidence="10 11">P88</strain>
        <plasmid evidence="10">pP88_e</plasmid>
    </source>
</reference>
<comment type="similarity">
    <text evidence="2">Belongs to the TrbE/VirB4 family.</text>
</comment>
<dbReference type="Proteomes" id="UP000236447">
    <property type="component" value="Plasmid pP88_e"/>
</dbReference>
<dbReference type="AlphaFoldDB" id="A0A2I7KGS0"/>
<keyword evidence="10" id="KW-0614">Plasmid</keyword>
<feature type="transmembrane region" description="Helical" evidence="8">
    <location>
        <begin position="16"/>
        <end position="36"/>
    </location>
</feature>
<dbReference type="GeneID" id="31848665"/>
<sequence length="884" mass="98644" precursor="true">MRETPVFLGLTRPPKFFGLPIGYFIGLMLGALIPFVALDEWKFMLLIPVVYPVLWLIADRNPHLFEIMATVYSKTPPTKNRKIHGGDSYAPMLSAPNKATQELLGAEVLKEDPAARHIPYLAGLTDEIIITRQGDLMASAVIGGLDSLTSEEVEVDVQAEAFARQVGQFGEQFGFYVNKITVPQELDLKPVDFDGFSTQVDTRWRSELDRRKLQRRVIILSVFLRPSLTDKLGLGAWLSPQKEEAEYRAELMERIDRLNEAMRILEGMQKDTGFRRLNLKDGEWLGLLGTIQGQPFQKRHALPGQYLSNVVSNSTFTFKDRVVEISDGQNKRYASMLGIHAYCAQSTPDMLDKLDLPHDIVITNSFTPLRNNTTVEKMKLVRRQMKATDDAAVSDALALEESADNVASGRQVYGLHHMSIMIVAGTRDELEKATSEVWQAAQETGATLVRERAEFAVFKGAFSTTFYGQAPGNWSYRPRAVMNSSNNFSEFAAFHKSAGGRPAEMSPWGENITVLPTVSSSAYRFNFHETGKRTEEPSAGHTLVIGRPGSGKTLGTAFLMAQARRVGARVIVFDKDQGLEMAVRAMNGSYSAIRVGEATGFNPFQTETDERGTAWLTDWLSDILGRHKSLDTTQTVALNNAVRQIVSAAPNLRNFKGLESLVASTDDNGELLERVREWTEQGRYGWIFSKKSDAPIEMGEEIVGIDMSEILDLDTERSAVLAYLFRRIERVIEDREPTMIVIDEAWKMLNDEIFVKRLHDWLVTMRKKNCVVVMLTQTPGHLEQSQVGQIIAETVNTQILFPNNRAKPEDYKILRTNESEAAFLCAGAGGARIALIRSAGDSVFVDYDLSGLGGALTVLGGGRTGEEKAPHGWRQNPQFWKEML</sequence>
<geneLocation type="plasmid" evidence="11">
    <name>pp88_e</name>
</geneLocation>
<dbReference type="Pfam" id="PF03135">
    <property type="entry name" value="CagE_TrbE_VirB"/>
    <property type="match status" value="1"/>
</dbReference>
<evidence type="ECO:0000259" key="9">
    <source>
        <dbReference type="Pfam" id="PF03135"/>
    </source>
</evidence>
<dbReference type="InterPro" id="IPR027417">
    <property type="entry name" value="P-loop_NTPase"/>
</dbReference>
<gene>
    <name evidence="10" type="ORF">PhaeoP88_04452</name>
</gene>
<evidence type="ECO:0000256" key="7">
    <source>
        <dbReference type="ARBA" id="ARBA00023136"/>
    </source>
</evidence>
<evidence type="ECO:0000256" key="2">
    <source>
        <dbReference type="ARBA" id="ARBA00006512"/>
    </source>
</evidence>
<dbReference type="InterPro" id="IPR018145">
    <property type="entry name" value="CagE_TrbE_VirB_cntrl_dom"/>
</dbReference>
<dbReference type="EMBL" id="CP010730">
    <property type="protein sequence ID" value="AUR01764.1"/>
    <property type="molecule type" value="Genomic_DNA"/>
</dbReference>